<dbReference type="Pfam" id="PF00078">
    <property type="entry name" value="RVT_1"/>
    <property type="match status" value="1"/>
</dbReference>
<name>A0A409XUM3_PSICY</name>
<sequence>MSQTVQDLPVRILSFNCAKSSLSVETILEHFVLAYDIVFIQEPPWRFVRTAPSTSRKSGDDVIGAPLHPSWLPMVRNPEPNTRSRVMAYVSNRLKEFHLSMRRDLVDHHDVLILSLFANGQCYNLMNVYSDDTHTAALLLAEEAASLPPFIYMGGDFNIHSQEWDGGHRGHPGVATQLLNTAAELGLQRAPFVNPGPTFYPRIQGFRSTVIDLVFVQPDQTLTAQVTQVHNAQGESDHIPLATTLSISADSGATPRRALKADREEQIHFVRIDVGAQAIADSFSAAWETCSREVTITRRSKPWWTDECSVALQAYREHGLPEDWKLYRKAVKNPKRVFFDSRITEISITNKCTWDLMSWVQQRKLPPCEAIQYQGQPCHTLPQLWDALHNTYNLVSDRAFDIDILDSIPDMPVRGWVPFSALEMRQALASCSNVSAPGPDHIKWSHLKRLMRGPTHIFTVLLTLANACLRVGHWPKHFKESMSVIIPKPNKPSYSAPKAFRPIVLLNTVGKLIEKMLSNRIQFDGVASDVFHPNQIGGIRQRSTEDAGLILTHMVRAGWAKGLKTSVIAFGVAQFFPSLNHEVLMAILRKLGFSDNVVKFFSHYLVGRSTQYAWHDFISDLRQVDVGVGQGSGLSPVLSALYLTLIMRLFELDPLTRGCFLLSYVDDSTLVVQSKSLLNNCEALKRAYGVIFELFKKFGLALEHDKSEVFHFDRSHSKDNPPVDLGYALYTGATPLKPELYWRYLGFYFDRKLTFTEHVRYYSTKALSTVKAMKMLGSSTRGLRPVQKRILYCACVLPIVTYGFRLWYFAAARCKGALHHLSTMQRSTALWITGAFRTSPTADYRFATLTSTHPVRAFLSRFNCGTIAPHPSLSIQTMSEPEIFRTSGTLFESDTNVLALTETLLPMNPLSRPGVRLMDRFVDQVHFDDCKISRSDADKELKQRTKHLDKLQDKISENIGTYYAGTDARTDASLPLSGRYQAIAASILFSGRVKRWRAQHVAGKVTAPDAELHAIRSAIVNATSRDDCMDIFIFTDSMASARRAVDPSIHSGQGHSVAVCEALQTWFTRKDGQSITFVYVPSRLQWDLHYKAHEYATELKVALGPCPATSFDSLRMQAALSQGASWNILFQDPEYRGQNFLQLKTVDRAVAQPGGKDNPWVHFANMSSPQLYARMCRCILNHAPIGSYYSRFNLNDGHTTCPCGCPWETRTHILTCKRTYRPPRTCELRQPTTLCYLHSFLEMNPKAFAFHSAPLAGVG</sequence>
<dbReference type="InterPro" id="IPR005135">
    <property type="entry name" value="Endo/exonuclease/phosphatase"/>
</dbReference>
<keyword evidence="3" id="KW-1185">Reference proteome</keyword>
<reference evidence="2 3" key="1">
    <citation type="journal article" date="2018" name="Evol. Lett.">
        <title>Horizontal gene cluster transfer increased hallucinogenic mushroom diversity.</title>
        <authorList>
            <person name="Reynolds H.T."/>
            <person name="Vijayakumar V."/>
            <person name="Gluck-Thaler E."/>
            <person name="Korotkin H.B."/>
            <person name="Matheny P.B."/>
            <person name="Slot J.C."/>
        </authorList>
    </citation>
    <scope>NUCLEOTIDE SEQUENCE [LARGE SCALE GENOMIC DNA]</scope>
    <source>
        <strain evidence="2 3">2631</strain>
    </source>
</reference>
<comment type="caution">
    <text evidence="2">The sequence shown here is derived from an EMBL/GenBank/DDBJ whole genome shotgun (WGS) entry which is preliminary data.</text>
</comment>
<dbReference type="PANTHER" id="PTHR33481">
    <property type="entry name" value="REVERSE TRANSCRIPTASE"/>
    <property type="match status" value="1"/>
</dbReference>
<dbReference type="InterPro" id="IPR000477">
    <property type="entry name" value="RT_dom"/>
</dbReference>
<dbReference type="STRING" id="93625.A0A409XUM3"/>
<dbReference type="PROSITE" id="PS50878">
    <property type="entry name" value="RT_POL"/>
    <property type="match status" value="1"/>
</dbReference>
<dbReference type="SUPFAM" id="SSF56672">
    <property type="entry name" value="DNA/RNA polymerases"/>
    <property type="match status" value="1"/>
</dbReference>
<dbReference type="Pfam" id="PF14529">
    <property type="entry name" value="Exo_endo_phos_2"/>
    <property type="match status" value="1"/>
</dbReference>
<proteinExistence type="predicted"/>
<dbReference type="CDD" id="cd01650">
    <property type="entry name" value="RT_nLTR_like"/>
    <property type="match status" value="1"/>
</dbReference>
<gene>
    <name evidence="2" type="ORF">CVT25_012501</name>
</gene>
<evidence type="ECO:0000259" key="1">
    <source>
        <dbReference type="PROSITE" id="PS50878"/>
    </source>
</evidence>
<organism evidence="2 3">
    <name type="scientific">Psilocybe cyanescens</name>
    <dbReference type="NCBI Taxonomy" id="93625"/>
    <lineage>
        <taxon>Eukaryota</taxon>
        <taxon>Fungi</taxon>
        <taxon>Dikarya</taxon>
        <taxon>Basidiomycota</taxon>
        <taxon>Agaricomycotina</taxon>
        <taxon>Agaricomycetes</taxon>
        <taxon>Agaricomycetidae</taxon>
        <taxon>Agaricales</taxon>
        <taxon>Agaricineae</taxon>
        <taxon>Strophariaceae</taxon>
        <taxon>Psilocybe</taxon>
    </lineage>
</organism>
<dbReference type="InterPro" id="IPR036691">
    <property type="entry name" value="Endo/exonu/phosph_ase_sf"/>
</dbReference>
<evidence type="ECO:0000313" key="3">
    <source>
        <dbReference type="Proteomes" id="UP000283269"/>
    </source>
</evidence>
<dbReference type="EMBL" id="NHYD01000316">
    <property type="protein sequence ID" value="PPQ94532.1"/>
    <property type="molecule type" value="Genomic_DNA"/>
</dbReference>
<dbReference type="PANTHER" id="PTHR33481:SF1">
    <property type="entry name" value="ENDONUCLEASE_EXONUCLEASE_PHOSPHATASE DOMAIN-CONTAINING PROTEIN-RELATED"/>
    <property type="match status" value="1"/>
</dbReference>
<dbReference type="OrthoDB" id="3258143at2759"/>
<dbReference type="SUPFAM" id="SSF56219">
    <property type="entry name" value="DNase I-like"/>
    <property type="match status" value="1"/>
</dbReference>
<evidence type="ECO:0000313" key="2">
    <source>
        <dbReference type="EMBL" id="PPQ94532.1"/>
    </source>
</evidence>
<accession>A0A409XUM3</accession>
<feature type="domain" description="Reverse transcriptase" evidence="1">
    <location>
        <begin position="467"/>
        <end position="729"/>
    </location>
</feature>
<dbReference type="Proteomes" id="UP000283269">
    <property type="component" value="Unassembled WGS sequence"/>
</dbReference>
<dbReference type="AlphaFoldDB" id="A0A409XUM3"/>
<dbReference type="InParanoid" id="A0A409XUM3"/>
<dbReference type="Gene3D" id="3.60.10.10">
    <property type="entry name" value="Endonuclease/exonuclease/phosphatase"/>
    <property type="match status" value="1"/>
</dbReference>
<dbReference type="GO" id="GO:0003824">
    <property type="term" value="F:catalytic activity"/>
    <property type="evidence" value="ECO:0007669"/>
    <property type="project" value="InterPro"/>
</dbReference>
<dbReference type="InterPro" id="IPR043502">
    <property type="entry name" value="DNA/RNA_pol_sf"/>
</dbReference>
<protein>
    <recommendedName>
        <fullName evidence="1">Reverse transcriptase domain-containing protein</fullName>
    </recommendedName>
</protein>